<feature type="transmembrane region" description="Helical" evidence="2">
    <location>
        <begin position="204"/>
        <end position="221"/>
    </location>
</feature>
<organism evidence="3 4">
    <name type="scientific">Salvia divinorum</name>
    <name type="common">Maria pastora</name>
    <name type="synonym">Diviner's sage</name>
    <dbReference type="NCBI Taxonomy" id="28513"/>
    <lineage>
        <taxon>Eukaryota</taxon>
        <taxon>Viridiplantae</taxon>
        <taxon>Streptophyta</taxon>
        <taxon>Embryophyta</taxon>
        <taxon>Tracheophyta</taxon>
        <taxon>Spermatophyta</taxon>
        <taxon>Magnoliopsida</taxon>
        <taxon>eudicotyledons</taxon>
        <taxon>Gunneridae</taxon>
        <taxon>Pentapetalae</taxon>
        <taxon>asterids</taxon>
        <taxon>lamiids</taxon>
        <taxon>Lamiales</taxon>
        <taxon>Lamiaceae</taxon>
        <taxon>Nepetoideae</taxon>
        <taxon>Mentheae</taxon>
        <taxon>Salviinae</taxon>
        <taxon>Salvia</taxon>
        <taxon>Salvia subgen. Calosphace</taxon>
    </lineage>
</organism>
<dbReference type="EMBL" id="JBEAFC010000006">
    <property type="protein sequence ID" value="KAL1552556.1"/>
    <property type="molecule type" value="Genomic_DNA"/>
</dbReference>
<protein>
    <submittedName>
        <fullName evidence="3">Thiamine-repressible mitochondrial transport protein THI74-like</fullName>
    </submittedName>
</protein>
<accession>A0ABD1H7Y3</accession>
<feature type="transmembrane region" description="Helical" evidence="2">
    <location>
        <begin position="337"/>
        <end position="357"/>
    </location>
</feature>
<sequence>MAWRYRAGLGMIGAFVLIWVTSAEVTQKIFTEYRQPFALTYLWISLMVVFLPISMLRDFICKLLDRKLFKDFYGNNSLSSPLAMLDISLEGSGPQDDVEGALNSYLLADMSVDETGGGRPLLLKDEEDEHYVPKEKHELGLWEIMGCSLYLAPVWFITEYLSNSALAYTSVASTTVLTSTSGLFTLFFGALIGQDTVNAAKITAVLISMAGVAMTTVGKTWAPDEILSVTETRRHSITGDIFGLLSAASYGLFTVLLKRSAGSEGDKVDVQKFFGYIGLITFVCLWWLVWPLNALGIEPQFQLPSSASIEVILLNGFVGSVLSDYLWALSVVWTTPLVATLGMSLTIPLAMFADMLIHGRHYSAIYIFGCIQVFAGFIIASISDKFSCKRR</sequence>
<keyword evidence="2" id="KW-0472">Membrane</keyword>
<dbReference type="PANTHER" id="PTHR23051:SF9">
    <property type="entry name" value="EAMA DOMAIN-CONTAINING PROTEIN"/>
    <property type="match status" value="1"/>
</dbReference>
<evidence type="ECO:0000313" key="4">
    <source>
        <dbReference type="Proteomes" id="UP001567538"/>
    </source>
</evidence>
<keyword evidence="2" id="KW-1133">Transmembrane helix</keyword>
<feature type="transmembrane region" description="Helical" evidence="2">
    <location>
        <begin position="363"/>
        <end position="382"/>
    </location>
</feature>
<evidence type="ECO:0000256" key="2">
    <source>
        <dbReference type="SAM" id="Phobius"/>
    </source>
</evidence>
<name>A0ABD1H7Y3_SALDI</name>
<feature type="transmembrane region" description="Helical" evidence="2">
    <location>
        <begin position="273"/>
        <end position="292"/>
    </location>
</feature>
<keyword evidence="2" id="KW-0812">Transmembrane</keyword>
<feature type="transmembrane region" description="Helical" evidence="2">
    <location>
        <begin position="241"/>
        <end position="261"/>
    </location>
</feature>
<dbReference type="Proteomes" id="UP001567538">
    <property type="component" value="Unassembled WGS sequence"/>
</dbReference>
<feature type="transmembrane region" description="Helical" evidence="2">
    <location>
        <begin position="170"/>
        <end position="192"/>
    </location>
</feature>
<reference evidence="3 4" key="1">
    <citation type="submission" date="2024-06" db="EMBL/GenBank/DDBJ databases">
        <title>A chromosome level genome sequence of Diviner's sage (Salvia divinorum).</title>
        <authorList>
            <person name="Ford S.A."/>
            <person name="Ro D.-K."/>
            <person name="Ness R.W."/>
            <person name="Phillips M.A."/>
        </authorList>
    </citation>
    <scope>NUCLEOTIDE SEQUENCE [LARGE SCALE GENOMIC DNA]</scope>
    <source>
        <strain evidence="3">SAF-2024a</strain>
        <tissue evidence="3">Leaf</tissue>
    </source>
</reference>
<evidence type="ECO:0000256" key="1">
    <source>
        <dbReference type="ARBA" id="ARBA00004141"/>
    </source>
</evidence>
<comment type="caution">
    <text evidence="3">The sequence shown here is derived from an EMBL/GenBank/DDBJ whole genome shotgun (WGS) entry which is preliminary data.</text>
</comment>
<dbReference type="InterPro" id="IPR037185">
    <property type="entry name" value="EmrE-like"/>
</dbReference>
<feature type="transmembrane region" description="Helical" evidence="2">
    <location>
        <begin position="39"/>
        <end position="60"/>
    </location>
</feature>
<dbReference type="SUPFAM" id="SSF103481">
    <property type="entry name" value="Multidrug resistance efflux transporter EmrE"/>
    <property type="match status" value="2"/>
</dbReference>
<proteinExistence type="predicted"/>
<keyword evidence="4" id="KW-1185">Reference proteome</keyword>
<dbReference type="AlphaFoldDB" id="A0ABD1H7Y3"/>
<dbReference type="PANTHER" id="PTHR23051">
    <property type="entry name" value="SOLUTE CARRIER FAMILY 35, MEMBER F5"/>
    <property type="match status" value="1"/>
</dbReference>
<feature type="transmembrane region" description="Helical" evidence="2">
    <location>
        <begin position="139"/>
        <end position="158"/>
    </location>
</feature>
<gene>
    <name evidence="3" type="ORF">AAHA92_13338</name>
</gene>
<comment type="subcellular location">
    <subcellularLocation>
        <location evidence="1">Membrane</location>
        <topology evidence="1">Multi-pass membrane protein</topology>
    </subcellularLocation>
</comment>
<evidence type="ECO:0000313" key="3">
    <source>
        <dbReference type="EMBL" id="KAL1552556.1"/>
    </source>
</evidence>